<reference evidence="9" key="1">
    <citation type="submission" date="2018-05" db="EMBL/GenBank/DDBJ databases">
        <authorList>
            <person name="Lanie J.A."/>
            <person name="Ng W.-L."/>
            <person name="Kazmierczak K.M."/>
            <person name="Andrzejewski T.M."/>
            <person name="Davidsen T.M."/>
            <person name="Wayne K.J."/>
            <person name="Tettelin H."/>
            <person name="Glass J.I."/>
            <person name="Rusch D."/>
            <person name="Podicherti R."/>
            <person name="Tsui H.-C.T."/>
            <person name="Winkler M.E."/>
        </authorList>
    </citation>
    <scope>NUCLEOTIDE SEQUENCE</scope>
</reference>
<dbReference type="Gene3D" id="3.30.1360.120">
    <property type="entry name" value="Probable tRNA modification gtpase trme, domain 1"/>
    <property type="match status" value="1"/>
</dbReference>
<feature type="non-terminal residue" evidence="9">
    <location>
        <position position="323"/>
    </location>
</feature>
<dbReference type="InterPro" id="IPR029043">
    <property type="entry name" value="GcvT/YgfZ_C"/>
</dbReference>
<dbReference type="PIRSF" id="PIRSF006487">
    <property type="entry name" value="GcvT"/>
    <property type="match status" value="1"/>
</dbReference>
<dbReference type="InterPro" id="IPR028896">
    <property type="entry name" value="GcvT/YgfZ/DmdA"/>
</dbReference>
<dbReference type="PANTHER" id="PTHR43757:SF2">
    <property type="entry name" value="AMINOMETHYLTRANSFERASE, MITOCHONDRIAL"/>
    <property type="match status" value="1"/>
</dbReference>
<dbReference type="Gene3D" id="2.40.30.110">
    <property type="entry name" value="Aminomethyltransferase beta-barrel domains"/>
    <property type="match status" value="1"/>
</dbReference>
<dbReference type="SUPFAM" id="SSF101790">
    <property type="entry name" value="Aminomethyltransferase beta-barrel domain"/>
    <property type="match status" value="1"/>
</dbReference>
<evidence type="ECO:0000256" key="5">
    <source>
        <dbReference type="ARBA" id="ARBA00031395"/>
    </source>
</evidence>
<dbReference type="GO" id="GO:0004047">
    <property type="term" value="F:aminomethyltransferase activity"/>
    <property type="evidence" value="ECO:0007669"/>
    <property type="project" value="UniProtKB-EC"/>
</dbReference>
<dbReference type="SUPFAM" id="SSF103025">
    <property type="entry name" value="Folate-binding domain"/>
    <property type="match status" value="1"/>
</dbReference>
<keyword evidence="4" id="KW-0808">Transferase</keyword>
<evidence type="ECO:0000259" key="8">
    <source>
        <dbReference type="Pfam" id="PF08669"/>
    </source>
</evidence>
<sequence>MNKTPLHNHHVALGAKMVNFGGFEMPVYYTGIAEEHQAVRTHAGLFDVSHMGQVIIKGENAQQYLQNIVVSDITSLSPGNAQYTVMCNENGGIIDDLLVYCYSDYYMLVVNAGNLEKILEWLIKNNSVKAHIEDKSNQMSLLAVQGPNSRKIVSDFTRISLEDLKYYQFIQSNQINFPITISRTGYTGELGYEIYCSDKNAGYLWDGLLKKGKKYRLVPTGLGARDLLRMEMKYCLYGNDIDETTHPFEAGLGWVVALDKDEFIGREALIPIKKDISKRLICFQMKDRAIPRKGYTIWINDKEIGVVTSGGFSSVLNRGVGMG</sequence>
<dbReference type="GO" id="GO:0005829">
    <property type="term" value="C:cytosol"/>
    <property type="evidence" value="ECO:0007669"/>
    <property type="project" value="TreeGrafter"/>
</dbReference>
<organism evidence="9">
    <name type="scientific">marine metagenome</name>
    <dbReference type="NCBI Taxonomy" id="408172"/>
    <lineage>
        <taxon>unclassified sequences</taxon>
        <taxon>metagenomes</taxon>
        <taxon>ecological metagenomes</taxon>
    </lineage>
</organism>
<dbReference type="Gene3D" id="3.30.70.1400">
    <property type="entry name" value="Aminomethyltransferase beta-barrel domains"/>
    <property type="match status" value="1"/>
</dbReference>
<accession>A0A382J809</accession>
<dbReference type="FunFam" id="4.10.1250.10:FF:000001">
    <property type="entry name" value="Aminomethyltransferase"/>
    <property type="match status" value="1"/>
</dbReference>
<dbReference type="GO" id="GO:0006546">
    <property type="term" value="P:glycine catabolic process"/>
    <property type="evidence" value="ECO:0007669"/>
    <property type="project" value="InterPro"/>
</dbReference>
<comment type="catalytic activity">
    <reaction evidence="6">
        <text>N(6)-[(R)-S(8)-aminomethyldihydrolipoyl]-L-lysyl-[protein] + (6S)-5,6,7,8-tetrahydrofolate = N(6)-[(R)-dihydrolipoyl]-L-lysyl-[protein] + (6R)-5,10-methylene-5,6,7,8-tetrahydrofolate + NH4(+)</text>
        <dbReference type="Rhea" id="RHEA:16945"/>
        <dbReference type="Rhea" id="RHEA-COMP:10475"/>
        <dbReference type="Rhea" id="RHEA-COMP:10492"/>
        <dbReference type="ChEBI" id="CHEBI:15636"/>
        <dbReference type="ChEBI" id="CHEBI:28938"/>
        <dbReference type="ChEBI" id="CHEBI:57453"/>
        <dbReference type="ChEBI" id="CHEBI:83100"/>
        <dbReference type="ChEBI" id="CHEBI:83143"/>
        <dbReference type="EC" id="2.1.2.10"/>
    </reaction>
</comment>
<evidence type="ECO:0000256" key="1">
    <source>
        <dbReference type="ARBA" id="ARBA00008609"/>
    </source>
</evidence>
<evidence type="ECO:0000256" key="4">
    <source>
        <dbReference type="ARBA" id="ARBA00022679"/>
    </source>
</evidence>
<feature type="domain" description="Aminomethyltransferase C-terminal" evidence="8">
    <location>
        <begin position="278"/>
        <end position="323"/>
    </location>
</feature>
<evidence type="ECO:0000259" key="7">
    <source>
        <dbReference type="Pfam" id="PF01571"/>
    </source>
</evidence>
<keyword evidence="3" id="KW-0032">Aminotransferase</keyword>
<evidence type="ECO:0000313" key="9">
    <source>
        <dbReference type="EMBL" id="SVC07532.1"/>
    </source>
</evidence>
<protein>
    <recommendedName>
        <fullName evidence="2">aminomethyltransferase</fullName>
        <ecNumber evidence="2">2.1.2.10</ecNumber>
    </recommendedName>
    <alternativeName>
        <fullName evidence="5">Glycine cleavage system T protein</fullName>
    </alternativeName>
</protein>
<dbReference type="Gene3D" id="4.10.1250.10">
    <property type="entry name" value="Aminomethyltransferase fragment"/>
    <property type="match status" value="1"/>
</dbReference>
<dbReference type="InterPro" id="IPR013977">
    <property type="entry name" value="GcvT_C"/>
</dbReference>
<dbReference type="Pfam" id="PF01571">
    <property type="entry name" value="GCV_T"/>
    <property type="match status" value="1"/>
</dbReference>
<dbReference type="NCBIfam" id="TIGR00528">
    <property type="entry name" value="gcvT"/>
    <property type="match status" value="1"/>
</dbReference>
<gene>
    <name evidence="9" type="ORF">METZ01_LOCUS260386</name>
</gene>
<dbReference type="InterPro" id="IPR027266">
    <property type="entry name" value="TrmE/GcvT-like"/>
</dbReference>
<proteinExistence type="inferred from homology"/>
<feature type="domain" description="GCVT N-terminal" evidence="7">
    <location>
        <begin position="6"/>
        <end position="260"/>
    </location>
</feature>
<dbReference type="Pfam" id="PF08669">
    <property type="entry name" value="GCV_T_C"/>
    <property type="match status" value="1"/>
</dbReference>
<evidence type="ECO:0000256" key="6">
    <source>
        <dbReference type="ARBA" id="ARBA00047665"/>
    </source>
</evidence>
<comment type="similarity">
    <text evidence="1">Belongs to the GcvT family.</text>
</comment>
<dbReference type="EC" id="2.1.2.10" evidence="2"/>
<name>A0A382J809_9ZZZZ</name>
<dbReference type="AlphaFoldDB" id="A0A382J809"/>
<dbReference type="PANTHER" id="PTHR43757">
    <property type="entry name" value="AMINOMETHYLTRANSFERASE"/>
    <property type="match status" value="1"/>
</dbReference>
<evidence type="ECO:0000256" key="3">
    <source>
        <dbReference type="ARBA" id="ARBA00022576"/>
    </source>
</evidence>
<dbReference type="InterPro" id="IPR006222">
    <property type="entry name" value="GCVT_N"/>
</dbReference>
<dbReference type="InterPro" id="IPR006223">
    <property type="entry name" value="GcvT"/>
</dbReference>
<dbReference type="GO" id="GO:0005960">
    <property type="term" value="C:glycine cleavage complex"/>
    <property type="evidence" value="ECO:0007669"/>
    <property type="project" value="InterPro"/>
</dbReference>
<dbReference type="NCBIfam" id="NF001567">
    <property type="entry name" value="PRK00389.1"/>
    <property type="match status" value="1"/>
</dbReference>
<evidence type="ECO:0000256" key="2">
    <source>
        <dbReference type="ARBA" id="ARBA00012616"/>
    </source>
</evidence>
<dbReference type="EMBL" id="UINC01072117">
    <property type="protein sequence ID" value="SVC07532.1"/>
    <property type="molecule type" value="Genomic_DNA"/>
</dbReference>
<dbReference type="FunFam" id="3.30.70.1400:FF:000001">
    <property type="entry name" value="Aminomethyltransferase"/>
    <property type="match status" value="1"/>
</dbReference>
<dbReference type="GO" id="GO:0008483">
    <property type="term" value="F:transaminase activity"/>
    <property type="evidence" value="ECO:0007669"/>
    <property type="project" value="UniProtKB-KW"/>
</dbReference>